<evidence type="ECO:0000259" key="5">
    <source>
        <dbReference type="Pfam" id="PF08531"/>
    </source>
</evidence>
<dbReference type="RefSeq" id="WP_184192450.1">
    <property type="nucleotide sequence ID" value="NZ_JACHGW010000001.1"/>
</dbReference>
<dbReference type="SUPFAM" id="SSF48208">
    <property type="entry name" value="Six-hairpin glycosidases"/>
    <property type="match status" value="1"/>
</dbReference>
<dbReference type="Pfam" id="PF08531">
    <property type="entry name" value="Bac_rhamnosid_N"/>
    <property type="match status" value="1"/>
</dbReference>
<protein>
    <recommendedName>
        <fullName evidence="2">alpha-L-rhamnosidase</fullName>
        <ecNumber evidence="2">3.2.1.40</ecNumber>
    </recommendedName>
</protein>
<keyword evidence="9" id="KW-1185">Reference proteome</keyword>
<dbReference type="PIRSF" id="PIRSF010631">
    <property type="entry name" value="A-rhamnsds"/>
    <property type="match status" value="1"/>
</dbReference>
<dbReference type="Gene3D" id="2.60.420.10">
    <property type="entry name" value="Maltose phosphorylase, domain 3"/>
    <property type="match status" value="1"/>
</dbReference>
<dbReference type="GO" id="GO:0030596">
    <property type="term" value="F:alpha-L-rhamnosidase activity"/>
    <property type="evidence" value="ECO:0007669"/>
    <property type="project" value="UniProtKB-EC"/>
</dbReference>
<keyword evidence="8" id="KW-0326">Glycosidase</keyword>
<dbReference type="InterPro" id="IPR008902">
    <property type="entry name" value="Rhamnosid_concanavalin"/>
</dbReference>
<dbReference type="Pfam" id="PF05592">
    <property type="entry name" value="Bac_rhamnosid"/>
    <property type="match status" value="1"/>
</dbReference>
<evidence type="ECO:0000259" key="6">
    <source>
        <dbReference type="Pfam" id="PF17389"/>
    </source>
</evidence>
<dbReference type="Gene3D" id="1.50.10.10">
    <property type="match status" value="1"/>
</dbReference>
<sequence length="850" mass="93249">MQSTALTAVNLRCEYRSNPLGIDSLAPRLSWELRTSQNGERQTAYQVLATTSKDGGGSVLWDSGRVVGSDSIQVAYAGKKLASGQRVFWRVRAWNKADQPGPWSREASFEMGLLTPSDWSGAQWIRDPKPAPENPYADDPLPLFGKSFVLPRAVRSARLFVTGLGYFEASVNGTNPSDATLEPGWTNYEKRVYYRTLDVTKLLKRGENALEVLVGNGWWHPLPLVMFGGAAFLPKTLPTGRPRCIAKLEIELSDGTKQTVVTDTSWSVRDSALRFQNNYIGEVWDAREAGKGLARQAVLATEPVGPLQCEPQPPIKVIGTRRASVLSELKPGVFLLDAGVNQAGRVRLTLKNTKPGQKLVLRYGELLHKDGTLNPMTGVCGQIKGGNKERHSAPKDSERPHIPAIQEDVFLCAGAAEETFQTHFVFRGFRYLEVSGVTEKPTALVQSMAASVESAGEFSCSEPLLNQIQEVTRRTFLSNLFSVQSDCPHREKFGYGGDIVATRDAFLYNFDMAALYAKIVTDYADAARPDGSLPDTAPYVGLQYCGVGWPMAFPLLQTELLRYYGETRLIEAHYATLARWLAGTDGKKGLTDHEARVGSPEEATLPLLYAECARMAEKLALLLGKRGDAAKWRTLAKTTTEAYQRAFPDAPPTQAALAYALEYGKLDSTAEQRTLERLLADLRAHEGHVTTGIYGTKFMFDALSRLGHAEAAYTFATKKTVPSWGAMIAGGATTLWEHWEFSDNTFSHNHPMFGSISAWFFAWLGGIQPAHDAIGFDKIELRPQFVAGLTQVKASYKSLRGPIKVEWRRTGAKLALSVELPVGCTATLHLPDGTTKALESGKHSVVVAAP</sequence>
<dbReference type="PANTHER" id="PTHR33307:SF6">
    <property type="entry name" value="ALPHA-RHAMNOSIDASE (EUROFUNG)-RELATED"/>
    <property type="match status" value="1"/>
</dbReference>
<dbReference type="PANTHER" id="PTHR33307">
    <property type="entry name" value="ALPHA-RHAMNOSIDASE (EUROFUNG)"/>
    <property type="match status" value="1"/>
</dbReference>
<dbReference type="Gene3D" id="2.60.40.10">
    <property type="entry name" value="Immunoglobulins"/>
    <property type="match status" value="1"/>
</dbReference>
<dbReference type="InterPro" id="IPR016007">
    <property type="entry name" value="Alpha_rhamnosid"/>
</dbReference>
<comment type="caution">
    <text evidence="8">The sequence shown here is derived from an EMBL/GenBank/DDBJ whole genome shotgun (WGS) entry which is preliminary data.</text>
</comment>
<dbReference type="InterPro" id="IPR035398">
    <property type="entry name" value="Bac_rhamnosid_C"/>
</dbReference>
<gene>
    <name evidence="8" type="ORF">HNQ39_000588</name>
</gene>
<dbReference type="Pfam" id="PF17390">
    <property type="entry name" value="Bac_rhamnosid_C"/>
    <property type="match status" value="1"/>
</dbReference>
<dbReference type="InterPro" id="IPR035396">
    <property type="entry name" value="Bac_rhamnosid6H"/>
</dbReference>
<dbReference type="InterPro" id="IPR012341">
    <property type="entry name" value="6hp_glycosidase-like_sf"/>
</dbReference>
<comment type="catalytic activity">
    <reaction evidence="1">
        <text>Hydrolysis of terminal non-reducing alpha-L-rhamnose residues in alpha-L-rhamnosides.</text>
        <dbReference type="EC" id="3.2.1.40"/>
    </reaction>
</comment>
<reference evidence="8 9" key="1">
    <citation type="submission" date="2020-08" db="EMBL/GenBank/DDBJ databases">
        <title>Genomic Encyclopedia of Type Strains, Phase IV (KMG-IV): sequencing the most valuable type-strain genomes for metagenomic binning, comparative biology and taxonomic classification.</title>
        <authorList>
            <person name="Goeker M."/>
        </authorList>
    </citation>
    <scope>NUCLEOTIDE SEQUENCE [LARGE SCALE GENOMIC DNA]</scope>
    <source>
        <strain evidence="8 9">DSM 23562</strain>
    </source>
</reference>
<evidence type="ECO:0000256" key="1">
    <source>
        <dbReference type="ARBA" id="ARBA00001445"/>
    </source>
</evidence>
<dbReference type="Pfam" id="PF25788">
    <property type="entry name" value="Ig_Rha78A_N"/>
    <property type="match status" value="1"/>
</dbReference>
<dbReference type="Gene3D" id="2.60.120.260">
    <property type="entry name" value="Galactose-binding domain-like"/>
    <property type="match status" value="2"/>
</dbReference>
<dbReference type="InterPro" id="IPR013737">
    <property type="entry name" value="Bac_rhamnosid_N"/>
</dbReference>
<keyword evidence="3 8" id="KW-0378">Hydrolase</keyword>
<feature type="domain" description="Bacterial alpha-L-rhamnosidase N-terminal" evidence="5">
    <location>
        <begin position="153"/>
        <end position="295"/>
    </location>
</feature>
<dbReference type="AlphaFoldDB" id="A0A7W9W5A1"/>
<dbReference type="GO" id="GO:0005975">
    <property type="term" value="P:carbohydrate metabolic process"/>
    <property type="evidence" value="ECO:0007669"/>
    <property type="project" value="InterPro"/>
</dbReference>
<feature type="domain" description="Alpha-L-rhamnosidase six-hairpin glycosidase" evidence="6">
    <location>
        <begin position="454"/>
        <end position="762"/>
    </location>
</feature>
<dbReference type="EC" id="3.2.1.40" evidence="2"/>
<accession>A0A7W9W5A1</accession>
<name>A0A7W9W5A1_ARMRO</name>
<dbReference type="InterPro" id="IPR013783">
    <property type="entry name" value="Ig-like_fold"/>
</dbReference>
<evidence type="ECO:0000313" key="8">
    <source>
        <dbReference type="EMBL" id="MBB6048826.1"/>
    </source>
</evidence>
<feature type="domain" description="Alpha-L-rhamnosidase concanavalin-like" evidence="4">
    <location>
        <begin position="328"/>
        <end position="446"/>
    </location>
</feature>
<evidence type="ECO:0000313" key="9">
    <source>
        <dbReference type="Proteomes" id="UP000520814"/>
    </source>
</evidence>
<evidence type="ECO:0000256" key="3">
    <source>
        <dbReference type="ARBA" id="ARBA00022801"/>
    </source>
</evidence>
<dbReference type="Proteomes" id="UP000520814">
    <property type="component" value="Unassembled WGS sequence"/>
</dbReference>
<dbReference type="InterPro" id="IPR008928">
    <property type="entry name" value="6-hairpin_glycosidase_sf"/>
</dbReference>
<organism evidence="8 9">
    <name type="scientific">Armatimonas rosea</name>
    <dbReference type="NCBI Taxonomy" id="685828"/>
    <lineage>
        <taxon>Bacteria</taxon>
        <taxon>Bacillati</taxon>
        <taxon>Armatimonadota</taxon>
        <taxon>Armatimonadia</taxon>
        <taxon>Armatimonadales</taxon>
        <taxon>Armatimonadaceae</taxon>
        <taxon>Armatimonas</taxon>
    </lineage>
</organism>
<dbReference type="Pfam" id="PF17389">
    <property type="entry name" value="Bac_rhamnosid6H"/>
    <property type="match status" value="1"/>
</dbReference>
<dbReference type="EMBL" id="JACHGW010000001">
    <property type="protein sequence ID" value="MBB6048826.1"/>
    <property type="molecule type" value="Genomic_DNA"/>
</dbReference>
<feature type="domain" description="Alpha-L-rhamnosidase C-terminal" evidence="7">
    <location>
        <begin position="766"/>
        <end position="841"/>
    </location>
</feature>
<evidence type="ECO:0000256" key="2">
    <source>
        <dbReference type="ARBA" id="ARBA00012652"/>
    </source>
</evidence>
<evidence type="ECO:0000259" key="7">
    <source>
        <dbReference type="Pfam" id="PF17390"/>
    </source>
</evidence>
<evidence type="ECO:0000259" key="4">
    <source>
        <dbReference type="Pfam" id="PF05592"/>
    </source>
</evidence>
<proteinExistence type="predicted"/>